<comment type="caution">
    <text evidence="1">The sequence shown here is derived from an EMBL/GenBank/DDBJ whole genome shotgun (WGS) entry which is preliminary data.</text>
</comment>
<evidence type="ECO:0000313" key="2">
    <source>
        <dbReference type="Proteomes" id="UP001610334"/>
    </source>
</evidence>
<organism evidence="1 2">
    <name type="scientific">Aspergillus granulosus</name>
    <dbReference type="NCBI Taxonomy" id="176169"/>
    <lineage>
        <taxon>Eukaryota</taxon>
        <taxon>Fungi</taxon>
        <taxon>Dikarya</taxon>
        <taxon>Ascomycota</taxon>
        <taxon>Pezizomycotina</taxon>
        <taxon>Eurotiomycetes</taxon>
        <taxon>Eurotiomycetidae</taxon>
        <taxon>Eurotiales</taxon>
        <taxon>Aspergillaceae</taxon>
        <taxon>Aspergillus</taxon>
        <taxon>Aspergillus subgen. Nidulantes</taxon>
    </lineage>
</organism>
<evidence type="ECO:0000313" key="1">
    <source>
        <dbReference type="EMBL" id="KAL2817573.1"/>
    </source>
</evidence>
<accession>A0ABR4HSB9</accession>
<keyword evidence="2" id="KW-1185">Reference proteome</keyword>
<sequence>MGNQPSRIPCLQDLAPNPFERNMEVILELKREHLILLLTWMGDYIEQNSTLEITLVVGGGAVDVIGLRTRPTTHDVDWFKSQLSPAEGEILQKAYYNAIERAKKAGIVLPFSWFNNKTMLFVEPATRESLYSHARQQNYVVF</sequence>
<protein>
    <submittedName>
        <fullName evidence="1">Uncharacterized protein</fullName>
    </submittedName>
</protein>
<gene>
    <name evidence="1" type="ORF">BJX63DRAFT_429617</name>
</gene>
<dbReference type="EMBL" id="JBFXLT010000017">
    <property type="protein sequence ID" value="KAL2817573.1"/>
    <property type="molecule type" value="Genomic_DNA"/>
</dbReference>
<name>A0ABR4HSB9_9EURO</name>
<proteinExistence type="predicted"/>
<dbReference type="Proteomes" id="UP001610334">
    <property type="component" value="Unassembled WGS sequence"/>
</dbReference>
<reference evidence="1 2" key="1">
    <citation type="submission" date="2024-07" db="EMBL/GenBank/DDBJ databases">
        <title>Section-level genome sequencing and comparative genomics of Aspergillus sections Usti and Cavernicolus.</title>
        <authorList>
            <consortium name="Lawrence Berkeley National Laboratory"/>
            <person name="Nybo J.L."/>
            <person name="Vesth T.C."/>
            <person name="Theobald S."/>
            <person name="Frisvad J.C."/>
            <person name="Larsen T.O."/>
            <person name="Kjaerboelling I."/>
            <person name="Rothschild-Mancinelli K."/>
            <person name="Lyhne E.K."/>
            <person name="Kogle M.E."/>
            <person name="Barry K."/>
            <person name="Clum A."/>
            <person name="Na H."/>
            <person name="Ledsgaard L."/>
            <person name="Lin J."/>
            <person name="Lipzen A."/>
            <person name="Kuo A."/>
            <person name="Riley R."/>
            <person name="Mondo S."/>
            <person name="Labutti K."/>
            <person name="Haridas S."/>
            <person name="Pangalinan J."/>
            <person name="Salamov A.A."/>
            <person name="Simmons B.A."/>
            <person name="Magnuson J.K."/>
            <person name="Chen J."/>
            <person name="Drula E."/>
            <person name="Henrissat B."/>
            <person name="Wiebenga A."/>
            <person name="Lubbers R.J."/>
            <person name="Gomes A.C."/>
            <person name="Makela M.R."/>
            <person name="Stajich J."/>
            <person name="Grigoriev I.V."/>
            <person name="Mortensen U.H."/>
            <person name="De Vries R.P."/>
            <person name="Baker S.E."/>
            <person name="Andersen M.R."/>
        </authorList>
    </citation>
    <scope>NUCLEOTIDE SEQUENCE [LARGE SCALE GENOMIC DNA]</scope>
    <source>
        <strain evidence="1 2">CBS 588.65</strain>
    </source>
</reference>